<evidence type="ECO:0000313" key="7">
    <source>
        <dbReference type="Proteomes" id="UP000294933"/>
    </source>
</evidence>
<accession>A0A4Y7QJH5</accession>
<feature type="transmembrane region" description="Helical" evidence="5">
    <location>
        <begin position="430"/>
        <end position="450"/>
    </location>
</feature>
<evidence type="ECO:0000256" key="4">
    <source>
        <dbReference type="ARBA" id="ARBA00023136"/>
    </source>
</evidence>
<feature type="transmembrane region" description="Helical" evidence="5">
    <location>
        <begin position="382"/>
        <end position="409"/>
    </location>
</feature>
<feature type="transmembrane region" description="Helical" evidence="5">
    <location>
        <begin position="341"/>
        <end position="362"/>
    </location>
</feature>
<comment type="subcellular location">
    <subcellularLocation>
        <location evidence="1">Membrane</location>
        <topology evidence="1">Multi-pass membrane protein</topology>
    </subcellularLocation>
</comment>
<feature type="transmembrane region" description="Helical" evidence="5">
    <location>
        <begin position="299"/>
        <end position="320"/>
    </location>
</feature>
<feature type="transmembrane region" description="Helical" evidence="5">
    <location>
        <begin position="140"/>
        <end position="162"/>
    </location>
</feature>
<feature type="transmembrane region" description="Helical" evidence="5">
    <location>
        <begin position="224"/>
        <end position="247"/>
    </location>
</feature>
<dbReference type="OrthoDB" id="1718410at2759"/>
<evidence type="ECO:0008006" key="8">
    <source>
        <dbReference type="Google" id="ProtNLM"/>
    </source>
</evidence>
<evidence type="ECO:0000313" key="6">
    <source>
        <dbReference type="EMBL" id="TDL27804.1"/>
    </source>
</evidence>
<feature type="transmembrane region" description="Helical" evidence="5">
    <location>
        <begin position="491"/>
        <end position="513"/>
    </location>
</feature>
<dbReference type="VEuPathDB" id="FungiDB:BD410DRAFT_893978"/>
<keyword evidence="2 5" id="KW-0812">Transmembrane</keyword>
<dbReference type="STRING" id="50990.A0A4Y7QJH5"/>
<keyword evidence="4 5" id="KW-0472">Membrane</keyword>
<keyword evidence="7" id="KW-1185">Reference proteome</keyword>
<feature type="transmembrane region" description="Helical" evidence="5">
    <location>
        <begin position="254"/>
        <end position="279"/>
    </location>
</feature>
<sequence>MSSEAPLNPLVSRKSREAQDELCELPTIAESNSPHIRAGHPPSFAESQFDVILRRQRARRVNSGALKFTDSPSRFLNLSNDFEFAGWGTVTYTELSADDLRGGELTIQNDHGHPILGEWMASAVAANDVLGSVFYALPTLVSVAGVYSPISLFVATLTIFLWRPIFEELASALPITGANYTYLLNVSSKSFALAAAALALLDYVTTAVISAATASAYISGEVSLPFPVFVGTILLAALPVGISLCGLRESARTAFAILSLHGLTMTILCVTTLVAWMRAGNSQLHDNWISAQPGSASAVARQVFNGICIGMLGLTGFECCPDYASTVKRGKYPNVLRNIHWPAILLNAPLMLLILAVLPMPTINGGANVLSLLAEKAGGRWLRIWVVVDAVVVLSAGVLTGILSACALLERLAHDRAVPQIFAKRMPLTGSHAVAIFAFTVLCGVLYASAGANAVIISKMFTLTWLSVMALFPVSVLLLKFNRWRLPRTNRASLGVVVAALILSCVVFAGNVALDPTTVGYFAAYATALLVSFHAAHNRVRLLRWVYWAYDQTPFLHTIRFVARHADSLVAVFRRMRRHGVVVFTKSDEIHQLFRVVTYVHENEETACLKLVHFYANVDEIPSELEANAKLLDEAFPNITIDLIFVQASFTPVVVASLSHRLNIPRSLMFMTCPGTHFPMDAGEFGTRIISL</sequence>
<organism evidence="6 7">
    <name type="scientific">Rickenella mellea</name>
    <dbReference type="NCBI Taxonomy" id="50990"/>
    <lineage>
        <taxon>Eukaryota</taxon>
        <taxon>Fungi</taxon>
        <taxon>Dikarya</taxon>
        <taxon>Basidiomycota</taxon>
        <taxon>Agaricomycotina</taxon>
        <taxon>Agaricomycetes</taxon>
        <taxon>Hymenochaetales</taxon>
        <taxon>Rickenellaceae</taxon>
        <taxon>Rickenella</taxon>
    </lineage>
</organism>
<feature type="transmembrane region" description="Helical" evidence="5">
    <location>
        <begin position="456"/>
        <end position="479"/>
    </location>
</feature>
<evidence type="ECO:0000256" key="5">
    <source>
        <dbReference type="SAM" id="Phobius"/>
    </source>
</evidence>
<proteinExistence type="predicted"/>
<dbReference type="InterPro" id="IPR002293">
    <property type="entry name" value="AA/rel_permease1"/>
</dbReference>
<name>A0A4Y7QJH5_9AGAM</name>
<feature type="transmembrane region" description="Helical" evidence="5">
    <location>
        <begin position="191"/>
        <end position="218"/>
    </location>
</feature>
<dbReference type="PANTHER" id="PTHR43243">
    <property type="entry name" value="INNER MEMBRANE TRANSPORTER YGJI-RELATED"/>
    <property type="match status" value="1"/>
</dbReference>
<evidence type="ECO:0000256" key="2">
    <source>
        <dbReference type="ARBA" id="ARBA00022692"/>
    </source>
</evidence>
<dbReference type="EMBL" id="ML170158">
    <property type="protein sequence ID" value="TDL27804.1"/>
    <property type="molecule type" value="Genomic_DNA"/>
</dbReference>
<evidence type="ECO:0000256" key="1">
    <source>
        <dbReference type="ARBA" id="ARBA00004141"/>
    </source>
</evidence>
<gene>
    <name evidence="6" type="ORF">BD410DRAFT_893978</name>
</gene>
<dbReference type="GO" id="GO:0005886">
    <property type="term" value="C:plasma membrane"/>
    <property type="evidence" value="ECO:0007669"/>
    <property type="project" value="TreeGrafter"/>
</dbReference>
<dbReference type="Gene3D" id="1.20.1740.10">
    <property type="entry name" value="Amino acid/polyamine transporter I"/>
    <property type="match status" value="1"/>
</dbReference>
<feature type="transmembrane region" description="Helical" evidence="5">
    <location>
        <begin position="519"/>
        <end position="536"/>
    </location>
</feature>
<protein>
    <recommendedName>
        <fullName evidence="8">AAAP amino acid permease</fullName>
    </recommendedName>
</protein>
<dbReference type="PANTHER" id="PTHR43243:SF20">
    <property type="entry name" value="CATIONIC AMINO ACID TRANSPORTER 3"/>
    <property type="match status" value="1"/>
</dbReference>
<dbReference type="AlphaFoldDB" id="A0A4Y7QJH5"/>
<reference evidence="6 7" key="1">
    <citation type="submission" date="2018-06" db="EMBL/GenBank/DDBJ databases">
        <title>A transcriptomic atlas of mushroom development highlights an independent origin of complex multicellularity.</title>
        <authorList>
            <consortium name="DOE Joint Genome Institute"/>
            <person name="Krizsan K."/>
            <person name="Almasi E."/>
            <person name="Merenyi Z."/>
            <person name="Sahu N."/>
            <person name="Viragh M."/>
            <person name="Koszo T."/>
            <person name="Mondo S."/>
            <person name="Kiss B."/>
            <person name="Balint B."/>
            <person name="Kues U."/>
            <person name="Barry K."/>
            <person name="Hegedus J.C."/>
            <person name="Henrissat B."/>
            <person name="Johnson J."/>
            <person name="Lipzen A."/>
            <person name="Ohm R."/>
            <person name="Nagy I."/>
            <person name="Pangilinan J."/>
            <person name="Yan J."/>
            <person name="Xiong Y."/>
            <person name="Grigoriev I.V."/>
            <person name="Hibbett D.S."/>
            <person name="Nagy L.G."/>
        </authorList>
    </citation>
    <scope>NUCLEOTIDE SEQUENCE [LARGE SCALE GENOMIC DNA]</scope>
    <source>
        <strain evidence="6 7">SZMC22713</strain>
    </source>
</reference>
<evidence type="ECO:0000256" key="3">
    <source>
        <dbReference type="ARBA" id="ARBA00022989"/>
    </source>
</evidence>
<dbReference type="GO" id="GO:0015171">
    <property type="term" value="F:amino acid transmembrane transporter activity"/>
    <property type="evidence" value="ECO:0007669"/>
    <property type="project" value="TreeGrafter"/>
</dbReference>
<keyword evidence="3 5" id="KW-1133">Transmembrane helix</keyword>
<dbReference type="Proteomes" id="UP000294933">
    <property type="component" value="Unassembled WGS sequence"/>
</dbReference>
<dbReference type="Pfam" id="PF13520">
    <property type="entry name" value="AA_permease_2"/>
    <property type="match status" value="1"/>
</dbReference>